<keyword evidence="7" id="KW-0325">Glycoprotein</keyword>
<dbReference type="FunFam" id="1.20.1640.10:FF:000013">
    <property type="entry name" value="PaTched Related family"/>
    <property type="match status" value="1"/>
</dbReference>
<sequence length="628" mass="70400">MTLFPFISVGFVIMSIFSIVSVFISAVYMNQWTIHKISFAVNACVCPLLACSTALGLMFWLGLRFGSILCVTPFLVLAIGVDDAFLIINSWQRASAESRSHSRKDRIQDRIAAVLVDVGPSITITSLTNMLGFGIGFIWATPEIQLFCIANSVAIFFDFLYTITLYAAIMSLGGRYEIAMEHSNVDAHVESENRKTKASRFLQAYCEWLSNGFTALLMLILLLIYWWISLRGARSAKANLTAAKLFLKDSPMLEMNDIRNKYVLPAYTYITIFVTNPGNLSNPKRVDRIKSLVAEFENIPECNGPEFTRFWIRDYEKYLESSDLLEQDGETNVYSIENLKEFFSWPEYKHWGGFVKLNNKTGNITFYVTVAYHGEKQADWNEKVNMLHHWRSIADNYSDIGAAVFDDDAVFTDQIETLIPVTIQTSVITLACMTVVCIIFIAHTFTVLIAVSTIISIFLGVFGFLAMWDVNVDPISMATMIISIGLSVDFPAHITYHYYRTGLDSNVGSITERMSHTIVTIGYPLLQCSVSTIVFISCLLFVPSYMSKVFVKTIFLVVVLGLIHAIVVVPAILCALSGIHQFLQGRKDSRSTSSNQTDASKFSHITAISVLRPEDDKENGLTFSAPNR</sequence>
<name>A0ABD6EVV2_9BILA</name>
<dbReference type="EMBL" id="JBGFUD010007544">
    <property type="protein sequence ID" value="MFH4981611.1"/>
    <property type="molecule type" value="Genomic_DNA"/>
</dbReference>
<feature type="transmembrane region" description="Helical" evidence="8">
    <location>
        <begin position="144"/>
        <end position="169"/>
    </location>
</feature>
<evidence type="ECO:0000256" key="8">
    <source>
        <dbReference type="SAM" id="Phobius"/>
    </source>
</evidence>
<protein>
    <recommendedName>
        <fullName evidence="9">SSD domain-containing protein</fullName>
    </recommendedName>
</protein>
<evidence type="ECO:0000256" key="7">
    <source>
        <dbReference type="ARBA" id="ARBA00023180"/>
    </source>
</evidence>
<feature type="transmembrane region" description="Helical" evidence="8">
    <location>
        <begin position="204"/>
        <end position="228"/>
    </location>
</feature>
<dbReference type="PANTHER" id="PTHR10796">
    <property type="entry name" value="PATCHED-RELATED"/>
    <property type="match status" value="1"/>
</dbReference>
<evidence type="ECO:0000313" key="10">
    <source>
        <dbReference type="EMBL" id="MFH4981611.1"/>
    </source>
</evidence>
<dbReference type="Gene3D" id="1.20.1640.10">
    <property type="entry name" value="Multidrug efflux transporter AcrB transmembrane domain"/>
    <property type="match status" value="2"/>
</dbReference>
<comment type="similarity">
    <text evidence="2">Belongs to the patched family.</text>
</comment>
<keyword evidence="11" id="KW-1185">Reference proteome</keyword>
<dbReference type="PRINTS" id="PR00702">
    <property type="entry name" value="ACRIFLAVINRP"/>
</dbReference>
<feature type="transmembrane region" description="Helical" evidence="8">
    <location>
        <begin position="554"/>
        <end position="579"/>
    </location>
</feature>
<dbReference type="SUPFAM" id="SSF82866">
    <property type="entry name" value="Multidrug efflux transporter AcrB transmembrane domain"/>
    <property type="match status" value="2"/>
</dbReference>
<feature type="transmembrane region" description="Helical" evidence="8">
    <location>
        <begin position="448"/>
        <end position="468"/>
    </location>
</feature>
<evidence type="ECO:0000256" key="1">
    <source>
        <dbReference type="ARBA" id="ARBA00004651"/>
    </source>
</evidence>
<dbReference type="InterPro" id="IPR003392">
    <property type="entry name" value="PTHD_SSD"/>
</dbReference>
<feature type="transmembrane region" description="Helical" evidence="8">
    <location>
        <begin position="39"/>
        <end position="60"/>
    </location>
</feature>
<gene>
    <name evidence="10" type="ORF">AB6A40_008320</name>
</gene>
<feature type="transmembrane region" description="Helical" evidence="8">
    <location>
        <begin position="112"/>
        <end position="138"/>
    </location>
</feature>
<dbReference type="Proteomes" id="UP001608902">
    <property type="component" value="Unassembled WGS sequence"/>
</dbReference>
<comment type="caution">
    <text evidence="10">The sequence shown here is derived from an EMBL/GenBank/DDBJ whole genome shotgun (WGS) entry which is preliminary data.</text>
</comment>
<evidence type="ECO:0000256" key="6">
    <source>
        <dbReference type="ARBA" id="ARBA00023136"/>
    </source>
</evidence>
<feature type="transmembrane region" description="Helical" evidence="8">
    <location>
        <begin position="421"/>
        <end position="441"/>
    </location>
</feature>
<reference evidence="10 11" key="1">
    <citation type="submission" date="2024-08" db="EMBL/GenBank/DDBJ databases">
        <title>Gnathostoma spinigerum genome.</title>
        <authorList>
            <person name="Gonzalez-Bertolin B."/>
            <person name="Monzon S."/>
            <person name="Zaballos A."/>
            <person name="Jimenez P."/>
            <person name="Dekumyoy P."/>
            <person name="Varona S."/>
            <person name="Cuesta I."/>
            <person name="Sumanam S."/>
            <person name="Adisakwattana P."/>
            <person name="Gasser R.B."/>
            <person name="Hernandez-Gonzalez A."/>
            <person name="Young N.D."/>
            <person name="Perteguer M.J."/>
        </authorList>
    </citation>
    <scope>NUCLEOTIDE SEQUENCE [LARGE SCALE GENOMIC DNA]</scope>
    <source>
        <strain evidence="10">AL3</strain>
        <tissue evidence="10">Liver</tissue>
    </source>
</reference>
<keyword evidence="6 8" id="KW-0472">Membrane</keyword>
<evidence type="ECO:0000256" key="5">
    <source>
        <dbReference type="ARBA" id="ARBA00022989"/>
    </source>
</evidence>
<feature type="domain" description="SSD" evidence="9">
    <location>
        <begin position="10"/>
        <end position="172"/>
    </location>
</feature>
<keyword evidence="4 8" id="KW-0812">Transmembrane</keyword>
<comment type="subcellular location">
    <subcellularLocation>
        <location evidence="1">Cell membrane</location>
        <topology evidence="1">Multi-pass membrane protein</topology>
    </subcellularLocation>
</comment>
<evidence type="ECO:0000256" key="3">
    <source>
        <dbReference type="ARBA" id="ARBA00022475"/>
    </source>
</evidence>
<accession>A0ABD6EVV2</accession>
<dbReference type="Pfam" id="PF02460">
    <property type="entry name" value="Patched"/>
    <property type="match status" value="1"/>
</dbReference>
<dbReference type="PROSITE" id="PS50156">
    <property type="entry name" value="SSD"/>
    <property type="match status" value="1"/>
</dbReference>
<dbReference type="GO" id="GO:0005886">
    <property type="term" value="C:plasma membrane"/>
    <property type="evidence" value="ECO:0007669"/>
    <property type="project" value="UniProtKB-SubCell"/>
</dbReference>
<feature type="transmembrane region" description="Helical" evidence="8">
    <location>
        <begin position="520"/>
        <end position="542"/>
    </location>
</feature>
<evidence type="ECO:0000259" key="9">
    <source>
        <dbReference type="PROSITE" id="PS50156"/>
    </source>
</evidence>
<dbReference type="PANTHER" id="PTHR10796:SF95">
    <property type="entry name" value="SSD DOMAIN-CONTAINING PROTEIN"/>
    <property type="match status" value="1"/>
</dbReference>
<keyword evidence="5 8" id="KW-1133">Transmembrane helix</keyword>
<keyword evidence="3" id="KW-1003">Cell membrane</keyword>
<evidence type="ECO:0000256" key="2">
    <source>
        <dbReference type="ARBA" id="ARBA00005585"/>
    </source>
</evidence>
<organism evidence="10 11">
    <name type="scientific">Gnathostoma spinigerum</name>
    <dbReference type="NCBI Taxonomy" id="75299"/>
    <lineage>
        <taxon>Eukaryota</taxon>
        <taxon>Metazoa</taxon>
        <taxon>Ecdysozoa</taxon>
        <taxon>Nematoda</taxon>
        <taxon>Chromadorea</taxon>
        <taxon>Rhabditida</taxon>
        <taxon>Spirurina</taxon>
        <taxon>Gnathostomatomorpha</taxon>
        <taxon>Gnathostomatoidea</taxon>
        <taxon>Gnathostomatidae</taxon>
        <taxon>Gnathostoma</taxon>
    </lineage>
</organism>
<dbReference type="InterPro" id="IPR000731">
    <property type="entry name" value="SSD"/>
</dbReference>
<evidence type="ECO:0000256" key="4">
    <source>
        <dbReference type="ARBA" id="ARBA00022692"/>
    </source>
</evidence>
<feature type="transmembrane region" description="Helical" evidence="8">
    <location>
        <begin position="66"/>
        <end position="91"/>
    </location>
</feature>
<evidence type="ECO:0000313" key="11">
    <source>
        <dbReference type="Proteomes" id="UP001608902"/>
    </source>
</evidence>
<dbReference type="InterPro" id="IPR001036">
    <property type="entry name" value="Acrflvin-R"/>
</dbReference>
<dbReference type="InterPro" id="IPR051697">
    <property type="entry name" value="Patched_domain-protein"/>
</dbReference>
<feature type="transmembrane region" description="Helical" evidence="8">
    <location>
        <begin position="474"/>
        <end position="499"/>
    </location>
</feature>
<dbReference type="AlphaFoldDB" id="A0ABD6EVV2"/>
<proteinExistence type="inferred from homology"/>
<feature type="transmembrane region" description="Helical" evidence="8">
    <location>
        <begin position="6"/>
        <end position="27"/>
    </location>
</feature>